<sequence>MSDRIDIDALDGMKYAELRALAKKHGIRANLKSEKLVKALKEYALVTQAADAEDEESSDLGTSASPQPESLKKSKSSKRKSVSPIKAAEKRARKSSPRVNNPQLPKTPEDGREKRRSTFDVPKEKSRRSTFDLKREPSDGVTEMIEAMGTDMTDEEQKDCLMAALDRKVASTKKDKTGIPRFQALIAQKVKKPITPGNKDWSAIHKRQFDKMESLDEYVARKRRRSSSVTRSLTAKKKRLQSAIESLSKRNQSSAQRLSVKSKAKIHLFASPANAGFVPSVTSTSKISTNFTSLHKKPISTRTVVAKKTPKPSTPKVLPSTLKRTPQLRKNTDICATNENAKRLSSAMKNKTTPFQFKASKTFNLSTADKSQTELSSGFKRKPSYRRHTGALKPFVQDNLYLHQTNVKEVKVHTKEDRQQKAHDRRADRRMMDQMKRRGLAK</sequence>
<dbReference type="Pfam" id="PF16006">
    <property type="entry name" value="NUSAP"/>
    <property type="match status" value="1"/>
</dbReference>
<feature type="compositionally biased region" description="Basic and acidic residues" evidence="13">
    <location>
        <begin position="107"/>
        <end position="138"/>
    </location>
</feature>
<keyword evidence="11" id="KW-0131">Cell cycle</keyword>
<dbReference type="EMBL" id="KB312197">
    <property type="protein sequence ID" value="ELT87684.1"/>
    <property type="molecule type" value="Genomic_DNA"/>
</dbReference>
<dbReference type="PANTHER" id="PTHR15874:SF1">
    <property type="entry name" value="NUCLEOLAR AND SPINDLE-ASSOCIATED PROTEIN 1"/>
    <property type="match status" value="1"/>
</dbReference>
<dbReference type="PANTHER" id="PTHR15874">
    <property type="entry name" value="NUCLEOLAR AND SPINDLE-ASSOCIATED PROTEIN 1"/>
    <property type="match status" value="1"/>
</dbReference>
<reference evidence="14 16" key="2">
    <citation type="journal article" date="2013" name="Nature">
        <title>Insights into bilaterian evolution from three spiralian genomes.</title>
        <authorList>
            <person name="Simakov O."/>
            <person name="Marletaz F."/>
            <person name="Cho S.J."/>
            <person name="Edsinger-Gonzales E."/>
            <person name="Havlak P."/>
            <person name="Hellsten U."/>
            <person name="Kuo D.H."/>
            <person name="Larsson T."/>
            <person name="Lv J."/>
            <person name="Arendt D."/>
            <person name="Savage R."/>
            <person name="Osoegawa K."/>
            <person name="de Jong P."/>
            <person name="Grimwood J."/>
            <person name="Chapman J.A."/>
            <person name="Shapiro H."/>
            <person name="Aerts A."/>
            <person name="Otillar R.P."/>
            <person name="Terry A.Y."/>
            <person name="Boore J.L."/>
            <person name="Grigoriev I.V."/>
            <person name="Lindberg D.R."/>
            <person name="Seaver E.C."/>
            <person name="Weisblat D.A."/>
            <person name="Putnam N.H."/>
            <person name="Rokhsar D.S."/>
        </authorList>
    </citation>
    <scope>NUCLEOTIDE SEQUENCE</scope>
    <source>
        <strain evidence="14 16">I ESC-2004</strain>
    </source>
</reference>
<dbReference type="AlphaFoldDB" id="R7T9N1"/>
<dbReference type="Proteomes" id="UP000014760">
    <property type="component" value="Unassembled WGS sequence"/>
</dbReference>
<evidence type="ECO:0000313" key="14">
    <source>
        <dbReference type="EMBL" id="ELT87684.1"/>
    </source>
</evidence>
<feature type="compositionally biased region" description="Basic and acidic residues" evidence="13">
    <location>
        <begin position="408"/>
        <end position="436"/>
    </location>
</feature>
<keyword evidence="12" id="KW-0175">Coiled coil</keyword>
<dbReference type="OMA" id="INDEAQE"/>
<evidence type="ECO:0000256" key="10">
    <source>
        <dbReference type="ARBA" id="ARBA00023242"/>
    </source>
</evidence>
<evidence type="ECO:0000256" key="5">
    <source>
        <dbReference type="ARBA" id="ARBA00022618"/>
    </source>
</evidence>
<dbReference type="EnsemblMetazoa" id="CapteT223330">
    <property type="protein sequence ID" value="CapteP223330"/>
    <property type="gene ID" value="CapteG223330"/>
</dbReference>
<dbReference type="GO" id="GO:0072686">
    <property type="term" value="C:mitotic spindle"/>
    <property type="evidence" value="ECO:0007669"/>
    <property type="project" value="TreeGrafter"/>
</dbReference>
<dbReference type="GO" id="GO:0008017">
    <property type="term" value="F:microtubule binding"/>
    <property type="evidence" value="ECO:0007669"/>
    <property type="project" value="TreeGrafter"/>
</dbReference>
<evidence type="ECO:0000256" key="12">
    <source>
        <dbReference type="SAM" id="Coils"/>
    </source>
</evidence>
<keyword evidence="10" id="KW-0539">Nucleus</keyword>
<evidence type="ECO:0000256" key="6">
    <source>
        <dbReference type="ARBA" id="ARBA00022701"/>
    </source>
</evidence>
<accession>R7T9N1</accession>
<evidence type="ECO:0008006" key="17">
    <source>
        <dbReference type="Google" id="ProtNLM"/>
    </source>
</evidence>
<reference evidence="16" key="1">
    <citation type="submission" date="2012-12" db="EMBL/GenBank/DDBJ databases">
        <authorList>
            <person name="Hellsten U."/>
            <person name="Grimwood J."/>
            <person name="Chapman J.A."/>
            <person name="Shapiro H."/>
            <person name="Aerts A."/>
            <person name="Otillar R.P."/>
            <person name="Terry A.Y."/>
            <person name="Boore J.L."/>
            <person name="Simakov O."/>
            <person name="Marletaz F."/>
            <person name="Cho S.-J."/>
            <person name="Edsinger-Gonzales E."/>
            <person name="Havlak P."/>
            <person name="Kuo D.-H."/>
            <person name="Larsson T."/>
            <person name="Lv J."/>
            <person name="Arendt D."/>
            <person name="Savage R."/>
            <person name="Osoegawa K."/>
            <person name="de Jong P."/>
            <person name="Lindberg D.R."/>
            <person name="Seaver E.C."/>
            <person name="Weisblat D.A."/>
            <person name="Putnam N.H."/>
            <person name="Grigoriev I.V."/>
            <person name="Rokhsar D.S."/>
        </authorList>
    </citation>
    <scope>NUCLEOTIDE SEQUENCE</scope>
    <source>
        <strain evidence="16">I ESC-2004</strain>
    </source>
</reference>
<evidence type="ECO:0000256" key="4">
    <source>
        <dbReference type="ARBA" id="ARBA00022490"/>
    </source>
</evidence>
<dbReference type="GO" id="GO:0003677">
    <property type="term" value="F:DNA binding"/>
    <property type="evidence" value="ECO:0007669"/>
    <property type="project" value="UniProtKB-KW"/>
</dbReference>
<evidence type="ECO:0000256" key="8">
    <source>
        <dbReference type="ARBA" id="ARBA00023125"/>
    </source>
</evidence>
<feature type="region of interest" description="Disordered" evidence="13">
    <location>
        <begin position="49"/>
        <end position="141"/>
    </location>
</feature>
<dbReference type="HOGENOM" id="CLU_597509_0_0_1"/>
<comment type="subcellular location">
    <subcellularLocation>
        <location evidence="2">Cytoplasm</location>
        <location evidence="2">Cytoskeleton</location>
        <location evidence="2">Spindle</location>
    </subcellularLocation>
    <subcellularLocation>
        <location evidence="1">Nucleus</location>
    </subcellularLocation>
</comment>
<comment type="similarity">
    <text evidence="3">Belongs to the NUSAP family.</text>
</comment>
<dbReference type="InterPro" id="IPR026756">
    <property type="entry name" value="NuSAP"/>
</dbReference>
<organism evidence="14">
    <name type="scientific">Capitella teleta</name>
    <name type="common">Polychaete worm</name>
    <dbReference type="NCBI Taxonomy" id="283909"/>
    <lineage>
        <taxon>Eukaryota</taxon>
        <taxon>Metazoa</taxon>
        <taxon>Spiralia</taxon>
        <taxon>Lophotrochozoa</taxon>
        <taxon>Annelida</taxon>
        <taxon>Polychaeta</taxon>
        <taxon>Sedentaria</taxon>
        <taxon>Scolecida</taxon>
        <taxon>Capitellidae</taxon>
        <taxon>Capitella</taxon>
    </lineage>
</organism>
<proteinExistence type="inferred from homology"/>
<keyword evidence="16" id="KW-1185">Reference proteome</keyword>
<dbReference type="GO" id="GO:0000281">
    <property type="term" value="P:mitotic cytokinesis"/>
    <property type="evidence" value="ECO:0007669"/>
    <property type="project" value="InterPro"/>
</dbReference>
<reference evidence="15" key="3">
    <citation type="submission" date="2015-06" db="UniProtKB">
        <authorList>
            <consortium name="EnsemblMetazoa"/>
        </authorList>
    </citation>
    <scope>IDENTIFICATION</scope>
</reference>
<keyword evidence="6" id="KW-0493">Microtubule</keyword>
<feature type="compositionally biased region" description="Polar residues" evidence="13">
    <location>
        <begin position="59"/>
        <end position="68"/>
    </location>
</feature>
<evidence type="ECO:0000313" key="16">
    <source>
        <dbReference type="Proteomes" id="UP000014760"/>
    </source>
</evidence>
<dbReference type="EMBL" id="AMQN01015764">
    <property type="status" value="NOT_ANNOTATED_CDS"/>
    <property type="molecule type" value="Genomic_DNA"/>
</dbReference>
<keyword evidence="8" id="KW-0238">DNA-binding</keyword>
<feature type="coiled-coil region" evidence="12">
    <location>
        <begin position="230"/>
        <end position="257"/>
    </location>
</feature>
<dbReference type="GO" id="GO:0040001">
    <property type="term" value="P:establishment of mitotic spindle localization"/>
    <property type="evidence" value="ECO:0007669"/>
    <property type="project" value="InterPro"/>
</dbReference>
<dbReference type="GO" id="GO:0007076">
    <property type="term" value="P:mitotic chromosome condensation"/>
    <property type="evidence" value="ECO:0007669"/>
    <property type="project" value="TreeGrafter"/>
</dbReference>
<keyword evidence="7" id="KW-0498">Mitosis</keyword>
<name>R7T9N1_CAPTE</name>
<evidence type="ECO:0000256" key="2">
    <source>
        <dbReference type="ARBA" id="ARBA00004186"/>
    </source>
</evidence>
<dbReference type="STRING" id="283909.R7T9N1"/>
<feature type="region of interest" description="Disordered" evidence="13">
    <location>
        <begin position="408"/>
        <end position="442"/>
    </location>
</feature>
<evidence type="ECO:0000256" key="1">
    <source>
        <dbReference type="ARBA" id="ARBA00004123"/>
    </source>
</evidence>
<evidence type="ECO:0000256" key="7">
    <source>
        <dbReference type="ARBA" id="ARBA00022776"/>
    </source>
</evidence>
<evidence type="ECO:0000256" key="13">
    <source>
        <dbReference type="SAM" id="MobiDB-lite"/>
    </source>
</evidence>
<keyword evidence="9" id="KW-0206">Cytoskeleton</keyword>
<evidence type="ECO:0000256" key="11">
    <source>
        <dbReference type="ARBA" id="ARBA00023306"/>
    </source>
</evidence>
<dbReference type="OrthoDB" id="3258416at2759"/>
<keyword evidence="4" id="KW-0963">Cytoplasm</keyword>
<evidence type="ECO:0000256" key="3">
    <source>
        <dbReference type="ARBA" id="ARBA00009702"/>
    </source>
</evidence>
<protein>
    <recommendedName>
        <fullName evidence="17">Nucleolar and spindle-associated protein 1</fullName>
    </recommendedName>
</protein>
<evidence type="ECO:0000256" key="9">
    <source>
        <dbReference type="ARBA" id="ARBA00023212"/>
    </source>
</evidence>
<keyword evidence="5" id="KW-0132">Cell division</keyword>
<dbReference type="GO" id="GO:0005874">
    <property type="term" value="C:microtubule"/>
    <property type="evidence" value="ECO:0007669"/>
    <property type="project" value="UniProtKB-KW"/>
</dbReference>
<evidence type="ECO:0000313" key="15">
    <source>
        <dbReference type="EnsemblMetazoa" id="CapteP223330"/>
    </source>
</evidence>
<gene>
    <name evidence="14" type="ORF">CAPTEDRAFT_223330</name>
</gene>
<dbReference type="GO" id="GO:0005730">
    <property type="term" value="C:nucleolus"/>
    <property type="evidence" value="ECO:0007669"/>
    <property type="project" value="TreeGrafter"/>
</dbReference>